<keyword evidence="2" id="KW-1185">Reference proteome</keyword>
<accession>A0ABW1V8B6</accession>
<organism evidence="1 2">
    <name type="scientific">Paenibacillus septentrionalis</name>
    <dbReference type="NCBI Taxonomy" id="429342"/>
    <lineage>
        <taxon>Bacteria</taxon>
        <taxon>Bacillati</taxon>
        <taxon>Bacillota</taxon>
        <taxon>Bacilli</taxon>
        <taxon>Bacillales</taxon>
        <taxon>Paenibacillaceae</taxon>
        <taxon>Paenibacillus</taxon>
    </lineage>
</organism>
<gene>
    <name evidence="1" type="ORF">ACFP56_13815</name>
</gene>
<reference evidence="2" key="1">
    <citation type="journal article" date="2019" name="Int. J. Syst. Evol. Microbiol.">
        <title>The Global Catalogue of Microorganisms (GCM) 10K type strain sequencing project: providing services to taxonomists for standard genome sequencing and annotation.</title>
        <authorList>
            <consortium name="The Broad Institute Genomics Platform"/>
            <consortium name="The Broad Institute Genome Sequencing Center for Infectious Disease"/>
            <person name="Wu L."/>
            <person name="Ma J."/>
        </authorList>
    </citation>
    <scope>NUCLEOTIDE SEQUENCE [LARGE SCALE GENOMIC DNA]</scope>
    <source>
        <strain evidence="2">PCU 280</strain>
    </source>
</reference>
<dbReference type="EMBL" id="JBHSTE010000004">
    <property type="protein sequence ID" value="MFC6333699.1"/>
    <property type="molecule type" value="Genomic_DNA"/>
</dbReference>
<name>A0ABW1V8B6_9BACL</name>
<proteinExistence type="predicted"/>
<dbReference type="RefSeq" id="WP_379235433.1">
    <property type="nucleotide sequence ID" value="NZ_JBHSTE010000004.1"/>
</dbReference>
<evidence type="ECO:0000313" key="1">
    <source>
        <dbReference type="EMBL" id="MFC6333699.1"/>
    </source>
</evidence>
<comment type="caution">
    <text evidence="1">The sequence shown here is derived from an EMBL/GenBank/DDBJ whole genome shotgun (WGS) entry which is preliminary data.</text>
</comment>
<evidence type="ECO:0000313" key="2">
    <source>
        <dbReference type="Proteomes" id="UP001596233"/>
    </source>
</evidence>
<protein>
    <submittedName>
        <fullName evidence="1">Uncharacterized protein</fullName>
    </submittedName>
</protein>
<dbReference type="Proteomes" id="UP001596233">
    <property type="component" value="Unassembled WGS sequence"/>
</dbReference>
<sequence length="105" mass="12298">MVKCYYMNGSVPEKGYNEDSSLLIMIGFVKSELVIRDANRIITASEYKAYQMKTYLPESDNHSMKYIISDKKLAYQFLTRKKCKMLCEDRSITDDNVIDYILDKL</sequence>